<protein>
    <submittedName>
        <fullName evidence="6">Formate C-acetyltransferase</fullName>
    </submittedName>
</protein>
<proteinExistence type="predicted"/>
<evidence type="ECO:0000313" key="6">
    <source>
        <dbReference type="EMBL" id="GKX28310.1"/>
    </source>
</evidence>
<dbReference type="Gene3D" id="3.20.70.20">
    <property type="match status" value="1"/>
</dbReference>
<name>A0A9W5Y954_9FIRM</name>
<evidence type="ECO:0000256" key="3">
    <source>
        <dbReference type="PROSITE-ProRule" id="PRU00493"/>
    </source>
</evidence>
<keyword evidence="7" id="KW-1185">Reference proteome</keyword>
<evidence type="ECO:0000259" key="5">
    <source>
        <dbReference type="PROSITE" id="PS51554"/>
    </source>
</evidence>
<feature type="domain" description="PFL" evidence="5">
    <location>
        <begin position="14"/>
        <end position="661"/>
    </location>
</feature>
<dbReference type="PANTHER" id="PTHR43641">
    <property type="entry name" value="FORMATE ACETYLTRANSFERASE 3-RELATED"/>
    <property type="match status" value="1"/>
</dbReference>
<dbReference type="Proteomes" id="UP001144256">
    <property type="component" value="Unassembled WGS sequence"/>
</dbReference>
<feature type="domain" description="Glycine radical" evidence="4">
    <location>
        <begin position="669"/>
        <end position="790"/>
    </location>
</feature>
<dbReference type="PROSITE" id="PS51554">
    <property type="entry name" value="PFL"/>
    <property type="match status" value="1"/>
</dbReference>
<dbReference type="SUPFAM" id="SSF51998">
    <property type="entry name" value="PFL-like glycyl radical enzymes"/>
    <property type="match status" value="1"/>
</dbReference>
<organism evidence="6 7">
    <name type="scientific">Vallitalea longa</name>
    <dbReference type="NCBI Taxonomy" id="2936439"/>
    <lineage>
        <taxon>Bacteria</taxon>
        <taxon>Bacillati</taxon>
        <taxon>Bacillota</taxon>
        <taxon>Clostridia</taxon>
        <taxon>Lachnospirales</taxon>
        <taxon>Vallitaleaceae</taxon>
        <taxon>Vallitalea</taxon>
    </lineage>
</organism>
<reference evidence="6" key="1">
    <citation type="submission" date="2022-06" db="EMBL/GenBank/DDBJ databases">
        <title>Vallitalea longa sp. nov., an anaerobic bacterium isolated from marine sediment.</title>
        <authorList>
            <person name="Hirano S."/>
            <person name="Terahara T."/>
            <person name="Mori K."/>
            <person name="Hamada M."/>
            <person name="Matsumoto R."/>
            <person name="Kobayashi T."/>
        </authorList>
    </citation>
    <scope>NUCLEOTIDE SEQUENCE</scope>
    <source>
        <strain evidence="6">SH18-1</strain>
    </source>
</reference>
<sequence length="790" mass="88613">MSYVKEIKTLDMTRRIKDLKEDMLSEPRYMSVEQAKIITDVYKENENDPTNIKRAKALASALNNITIKIDEKELIVGNRTPGVRGGVVFPESGISWIDKEIRHLPTRTHDKFNVKEEDINIFFEEILPYWKGNSLEDEIKKEIGPLVNEIAKVVKINQKDHAQGHICPNTEKWLKLGPAGLKKQAIEKLEAADDNKKDFYEGLVIVLEASQDFMKRYAELAVRMAEDDSNSSYKEDLLEVSRICNKLIEDVPESFHEAVQSVWFLYVILQMESNASSFSPGRMDQYLYPYLRNDLDKGVLNLDGALELIEALWLKFNQIVYLRNSNSAKYFTGFPIGFNVALGGQTEDGKDASNELSYLFLKAQEHIGLPQPNLSARLFKDTPDSLLDECSTVIGHGSGMPQIFNDESIIPALIKQGISERDAKNYAIVGCVELTTHGNSLGWSDAAMFNMVKALELTLNNGTCLLTGKKIGLETGELKDYDSYDALEEAYSEQMKYFIDKMIEACEVVEKLHAKILPSPFLSTVIDDCIEKGIDVTEGGAHYNLSGIQAIQVANVADSLAAIKKLVYDERKISKEELLQALRDNYEGREILRQRLLNAAPKYGNDIEWVDEIGHKWVKFFADRLTRFTNVRGGPYHTGLYTVSAHVPMGQNVGASADGRFSLEPLADGGMSAVYGRDQAGPTALLKSVSRIDSILGSNGTLLNMKFLPEFFSTKEGIKKFSAMLKTFVNLKINHVQFNVVRKEDLIAAKGNPEKYRGLTIRVAGYTAYFTELASDLQDEIIARTSYGDI</sequence>
<evidence type="ECO:0000313" key="7">
    <source>
        <dbReference type="Proteomes" id="UP001144256"/>
    </source>
</evidence>
<dbReference type="PROSITE" id="PS00850">
    <property type="entry name" value="GLY_RADICAL_1"/>
    <property type="match status" value="1"/>
</dbReference>
<evidence type="ECO:0000259" key="4">
    <source>
        <dbReference type="PROSITE" id="PS51149"/>
    </source>
</evidence>
<comment type="caution">
    <text evidence="6">The sequence shown here is derived from an EMBL/GenBank/DDBJ whole genome shotgun (WGS) entry which is preliminary data.</text>
</comment>
<dbReference type="PROSITE" id="PS51149">
    <property type="entry name" value="GLY_RADICAL_2"/>
    <property type="match status" value="1"/>
</dbReference>
<accession>A0A9W5Y954</accession>
<dbReference type="InterPro" id="IPR010098">
    <property type="entry name" value="PFL2/GDeHydtase_fam"/>
</dbReference>
<dbReference type="PANTHER" id="PTHR43641:SF3">
    <property type="entry name" value="DEHYDRATASE PFLD-RELATED"/>
    <property type="match status" value="1"/>
</dbReference>
<gene>
    <name evidence="6" type="primary">pflD</name>
    <name evidence="6" type="ORF">SH1V18_07900</name>
</gene>
<feature type="modified residue" description="Glycine radical" evidence="3">
    <location>
        <position position="765"/>
    </location>
</feature>
<dbReference type="RefSeq" id="WP_281812453.1">
    <property type="nucleotide sequence ID" value="NZ_BRLB01000001.1"/>
</dbReference>
<dbReference type="GO" id="GO:0016829">
    <property type="term" value="F:lyase activity"/>
    <property type="evidence" value="ECO:0007669"/>
    <property type="project" value="UniProtKB-KW"/>
</dbReference>
<dbReference type="InterPro" id="IPR019777">
    <property type="entry name" value="Form_AcTrfase_GR_CS"/>
</dbReference>
<dbReference type="AlphaFoldDB" id="A0A9W5Y954"/>
<evidence type="ECO:0000256" key="1">
    <source>
        <dbReference type="ARBA" id="ARBA00022818"/>
    </source>
</evidence>
<evidence type="ECO:0000256" key="2">
    <source>
        <dbReference type="ARBA" id="ARBA00023239"/>
    </source>
</evidence>
<dbReference type="GO" id="GO:0005829">
    <property type="term" value="C:cytosol"/>
    <property type="evidence" value="ECO:0007669"/>
    <property type="project" value="TreeGrafter"/>
</dbReference>
<dbReference type="EMBL" id="BRLB01000001">
    <property type="protein sequence ID" value="GKX28310.1"/>
    <property type="molecule type" value="Genomic_DNA"/>
</dbReference>
<dbReference type="InterPro" id="IPR004184">
    <property type="entry name" value="PFL_dom"/>
</dbReference>
<dbReference type="NCBIfam" id="TIGR01774">
    <property type="entry name" value="PFL2-3"/>
    <property type="match status" value="1"/>
</dbReference>
<dbReference type="InterPro" id="IPR001150">
    <property type="entry name" value="Gly_radical"/>
</dbReference>
<keyword evidence="1 3" id="KW-0556">Organic radical</keyword>
<dbReference type="Pfam" id="PF01228">
    <property type="entry name" value="Gly_radical"/>
    <property type="match status" value="1"/>
</dbReference>
<dbReference type="InterPro" id="IPR051215">
    <property type="entry name" value="GRE"/>
</dbReference>
<dbReference type="Pfam" id="PF02901">
    <property type="entry name" value="PFL-like"/>
    <property type="match status" value="1"/>
</dbReference>
<keyword evidence="2" id="KW-0456">Lyase</keyword>